<gene>
    <name evidence="1" type="ORF">NM208_g10334</name>
</gene>
<dbReference type="EMBL" id="JANRMS010001448">
    <property type="protein sequence ID" value="KAJ3528157.1"/>
    <property type="molecule type" value="Genomic_DNA"/>
</dbReference>
<comment type="caution">
    <text evidence="1">The sequence shown here is derived from an EMBL/GenBank/DDBJ whole genome shotgun (WGS) entry which is preliminary data.</text>
</comment>
<reference evidence="1" key="1">
    <citation type="submission" date="2022-08" db="EMBL/GenBank/DDBJ databases">
        <title>Genome Sequence of Fusarium decemcellulare.</title>
        <authorList>
            <person name="Buettner E."/>
        </authorList>
    </citation>
    <scope>NUCLEOTIDE SEQUENCE</scope>
    <source>
        <strain evidence="1">Babe19</strain>
    </source>
</reference>
<name>A0ACC1RY87_9HYPO</name>
<evidence type="ECO:0000313" key="1">
    <source>
        <dbReference type="EMBL" id="KAJ3528157.1"/>
    </source>
</evidence>
<organism evidence="1 2">
    <name type="scientific">Fusarium decemcellulare</name>
    <dbReference type="NCBI Taxonomy" id="57161"/>
    <lineage>
        <taxon>Eukaryota</taxon>
        <taxon>Fungi</taxon>
        <taxon>Dikarya</taxon>
        <taxon>Ascomycota</taxon>
        <taxon>Pezizomycotina</taxon>
        <taxon>Sordariomycetes</taxon>
        <taxon>Hypocreomycetidae</taxon>
        <taxon>Hypocreales</taxon>
        <taxon>Nectriaceae</taxon>
        <taxon>Fusarium</taxon>
        <taxon>Fusarium decemcellulare species complex</taxon>
    </lineage>
</organism>
<accession>A0ACC1RY87</accession>
<sequence length="534" mass="58224">MNLLAPAIAHSLEGQEGIIIVDNVVSRRGHRLDEVGIDRLFECEDVVQELRGGLDVAVEPFFDGVDLLAKIGGGYTIVAKNFVDFLDLYGSFAGEDLEDADSEDESAIDDREDGDVEQPPELRPLLGRRKSTRRFRREGDATTTKTFFTLIKAFIGTGIMFLPKAFRNGGILFSSVTLIVLSLVNCGCFRLLLDCREKYGGGYGELGAAIVGPRFRSLILASIAISQLGFVCAGLIFTAENLWAFLDAVTVGNRNLLLSVPTLIALQVIILVPLALIRNISKLGPVALLADAFILIGIVYIWYYDIASLARNGMDSSVKLFNPADFTLTVGSAIFTFEGIGLILPIQSSMKRPEHFSNLLYLVMFIITIIFTSVGALCYATFGEDTKIQVISNFPQDSPLVNAVQFLYSMAVLAGDPVQLFPAARIIETSIFGERATGKKSIAIKWKKNALRTAIVAVCVGVSMVGASDLDKFVALIGSFACVPLVYIYPAYLHYKGAAEKPWVKALDVVLMVVGFIAMVYTTLVTVYQWIDDA</sequence>
<keyword evidence="2" id="KW-1185">Reference proteome</keyword>
<protein>
    <submittedName>
        <fullName evidence="1">Uncharacterized protein</fullName>
    </submittedName>
</protein>
<evidence type="ECO:0000313" key="2">
    <source>
        <dbReference type="Proteomes" id="UP001148629"/>
    </source>
</evidence>
<dbReference type="Proteomes" id="UP001148629">
    <property type="component" value="Unassembled WGS sequence"/>
</dbReference>
<proteinExistence type="predicted"/>